<dbReference type="GO" id="GO:0005524">
    <property type="term" value="F:ATP binding"/>
    <property type="evidence" value="ECO:0007669"/>
    <property type="project" value="UniProtKB-KW"/>
</dbReference>
<evidence type="ECO:0000256" key="2">
    <source>
        <dbReference type="ARBA" id="ARBA00005810"/>
    </source>
</evidence>
<keyword evidence="9" id="KW-0289">Folate biosynthesis</keyword>
<evidence type="ECO:0000259" key="13">
    <source>
        <dbReference type="PROSITE" id="PS00794"/>
    </source>
</evidence>
<feature type="domain" description="7,8-dihydro-6-hydroxymethylpterin-pyrophosphokinase" evidence="13">
    <location>
        <begin position="84"/>
        <end position="95"/>
    </location>
</feature>
<dbReference type="PANTHER" id="PTHR43071:SF1">
    <property type="entry name" value="2-AMINO-4-HYDROXY-6-HYDROXYMETHYLDIHYDROPTERIDINE PYROPHOSPHOKINASE"/>
    <property type="match status" value="1"/>
</dbReference>
<dbReference type="GO" id="GO:0003848">
    <property type="term" value="F:2-amino-4-hydroxy-6-hydroxymethyldihydropteridine diphosphokinase activity"/>
    <property type="evidence" value="ECO:0007669"/>
    <property type="project" value="UniProtKB-EC"/>
</dbReference>
<evidence type="ECO:0000256" key="12">
    <source>
        <dbReference type="ARBA" id="ARBA00033413"/>
    </source>
</evidence>
<evidence type="ECO:0000256" key="11">
    <source>
        <dbReference type="ARBA" id="ARBA00029766"/>
    </source>
</evidence>
<dbReference type="SUPFAM" id="SSF55083">
    <property type="entry name" value="6-hydroxymethyl-7,8-dihydropterin pyrophosphokinase, HPPK"/>
    <property type="match status" value="1"/>
</dbReference>
<evidence type="ECO:0000256" key="4">
    <source>
        <dbReference type="ARBA" id="ARBA00016218"/>
    </source>
</evidence>
<proteinExistence type="inferred from homology"/>
<evidence type="ECO:0000256" key="3">
    <source>
        <dbReference type="ARBA" id="ARBA00013253"/>
    </source>
</evidence>
<dbReference type="InterPro" id="IPR035907">
    <property type="entry name" value="Hppk_sf"/>
</dbReference>
<evidence type="ECO:0000256" key="5">
    <source>
        <dbReference type="ARBA" id="ARBA00022679"/>
    </source>
</evidence>
<comment type="function">
    <text evidence="10">Catalyzes the transfer of pyrophosphate from adenosine triphosphate (ATP) to 6-hydroxymethyl-7,8-dihydropterin, an enzymatic step in folate biosynthesis pathway.</text>
</comment>
<evidence type="ECO:0000256" key="9">
    <source>
        <dbReference type="ARBA" id="ARBA00022909"/>
    </source>
</evidence>
<dbReference type="GO" id="GO:0046654">
    <property type="term" value="P:tetrahydrofolate biosynthetic process"/>
    <property type="evidence" value="ECO:0007669"/>
    <property type="project" value="UniProtKB-UniPathway"/>
</dbReference>
<sequence length="180" mass="20061">MGSNLSTQKMVPRELLEHALELFADEGLTIRARSSFFANPAFPAGSGPDFLNGIVIVESELTPEQILEALHRIEAMLGRMRTQRWGPRAIDLDLIACGNLVLPDVETVTQWMTLRPEEQLQRTPQSLLLPHPRMQDRAFVLVPMAEIVPEWAHPVTGLTVHEMLAALPSEQVSDVLVIGR</sequence>
<dbReference type="CDD" id="cd00483">
    <property type="entry name" value="HPPK"/>
    <property type="match status" value="1"/>
</dbReference>
<dbReference type="NCBIfam" id="TIGR01498">
    <property type="entry name" value="folK"/>
    <property type="match status" value="1"/>
</dbReference>
<comment type="pathway">
    <text evidence="1">Cofactor biosynthesis; tetrahydrofolate biosynthesis; 2-amino-4-hydroxy-6-hydroxymethyl-7,8-dihydropteridine diphosphate from 7,8-dihydroneopterin triphosphate: step 4/4.</text>
</comment>
<dbReference type="AlphaFoldDB" id="A0A6P1T729"/>
<dbReference type="KEGG" id="amaq:GO499_18750"/>
<dbReference type="GO" id="GO:0046656">
    <property type="term" value="P:folic acid biosynthetic process"/>
    <property type="evidence" value="ECO:0007669"/>
    <property type="project" value="UniProtKB-KW"/>
</dbReference>
<accession>A0A6P1T729</accession>
<reference evidence="14 15" key="1">
    <citation type="submission" date="2019-12" db="EMBL/GenBank/DDBJ databases">
        <title>Complete genome sequence of Algicella marina strain 9Alg 56(T) isolated from the red alga Tichocarpus crinitus.</title>
        <authorList>
            <person name="Kim S.-G."/>
            <person name="Nedashkovskaya O.I."/>
        </authorList>
    </citation>
    <scope>NUCLEOTIDE SEQUENCE [LARGE SCALE GENOMIC DNA]</scope>
    <source>
        <strain evidence="14 15">9Alg 56</strain>
    </source>
</reference>
<evidence type="ECO:0000256" key="1">
    <source>
        <dbReference type="ARBA" id="ARBA00005051"/>
    </source>
</evidence>
<keyword evidence="8" id="KW-0067">ATP-binding</keyword>
<evidence type="ECO:0000256" key="6">
    <source>
        <dbReference type="ARBA" id="ARBA00022741"/>
    </source>
</evidence>
<dbReference type="InterPro" id="IPR000550">
    <property type="entry name" value="Hppk"/>
</dbReference>
<keyword evidence="15" id="KW-1185">Reference proteome</keyword>
<dbReference type="Gene3D" id="3.30.70.560">
    <property type="entry name" value="7,8-Dihydro-6-hydroxymethylpterin-pyrophosphokinase HPPK"/>
    <property type="match status" value="1"/>
</dbReference>
<evidence type="ECO:0000256" key="8">
    <source>
        <dbReference type="ARBA" id="ARBA00022840"/>
    </source>
</evidence>
<evidence type="ECO:0000256" key="7">
    <source>
        <dbReference type="ARBA" id="ARBA00022777"/>
    </source>
</evidence>
<evidence type="ECO:0000256" key="10">
    <source>
        <dbReference type="ARBA" id="ARBA00029409"/>
    </source>
</evidence>
<dbReference type="UniPathway" id="UPA00077">
    <property type="reaction ID" value="UER00155"/>
</dbReference>
<dbReference type="GO" id="GO:0016301">
    <property type="term" value="F:kinase activity"/>
    <property type="evidence" value="ECO:0007669"/>
    <property type="project" value="UniProtKB-KW"/>
</dbReference>
<organism evidence="14 15">
    <name type="scientific">Algicella marina</name>
    <dbReference type="NCBI Taxonomy" id="2683284"/>
    <lineage>
        <taxon>Bacteria</taxon>
        <taxon>Pseudomonadati</taxon>
        <taxon>Pseudomonadota</taxon>
        <taxon>Alphaproteobacteria</taxon>
        <taxon>Rhodobacterales</taxon>
        <taxon>Paracoccaceae</taxon>
        <taxon>Algicella</taxon>
    </lineage>
</organism>
<evidence type="ECO:0000313" key="15">
    <source>
        <dbReference type="Proteomes" id="UP000464495"/>
    </source>
</evidence>
<comment type="similarity">
    <text evidence="2">Belongs to the HPPK family.</text>
</comment>
<dbReference type="EMBL" id="CP046620">
    <property type="protein sequence ID" value="QHQ37503.1"/>
    <property type="molecule type" value="Genomic_DNA"/>
</dbReference>
<evidence type="ECO:0000313" key="14">
    <source>
        <dbReference type="EMBL" id="QHQ37503.1"/>
    </source>
</evidence>
<gene>
    <name evidence="14" type="primary">folK</name>
    <name evidence="14" type="ORF">GO499_18750</name>
</gene>
<name>A0A6P1T729_9RHOB</name>
<keyword evidence="7 14" id="KW-0418">Kinase</keyword>
<dbReference type="PANTHER" id="PTHR43071">
    <property type="entry name" value="2-AMINO-4-HYDROXY-6-HYDROXYMETHYLDIHYDROPTERIDINE PYROPHOSPHOKINASE"/>
    <property type="match status" value="1"/>
</dbReference>
<keyword evidence="6" id="KW-0547">Nucleotide-binding</keyword>
<dbReference type="PROSITE" id="PS00794">
    <property type="entry name" value="HPPK"/>
    <property type="match status" value="1"/>
</dbReference>
<dbReference type="Pfam" id="PF01288">
    <property type="entry name" value="HPPK"/>
    <property type="match status" value="1"/>
</dbReference>
<protein>
    <recommendedName>
        <fullName evidence="4">2-amino-4-hydroxy-6-hydroxymethyldihydropteridine pyrophosphokinase</fullName>
        <ecNumber evidence="3">2.7.6.3</ecNumber>
    </recommendedName>
    <alternativeName>
        <fullName evidence="11">6-hydroxymethyl-7,8-dihydropterin pyrophosphokinase</fullName>
    </alternativeName>
    <alternativeName>
        <fullName evidence="12">7,8-dihydro-6-hydroxymethylpterin-pyrophosphokinase</fullName>
    </alternativeName>
</protein>
<dbReference type="EC" id="2.7.6.3" evidence="3"/>
<dbReference type="Proteomes" id="UP000464495">
    <property type="component" value="Chromosome"/>
</dbReference>
<keyword evidence="5 14" id="KW-0808">Transferase</keyword>